<protein>
    <submittedName>
        <fullName evidence="2">CoA-binding domain-containing protein</fullName>
    </submittedName>
</protein>
<proteinExistence type="predicted"/>
<accession>T1AGP0</accession>
<dbReference type="Gene3D" id="3.40.50.720">
    <property type="entry name" value="NAD(P)-binding Rossmann-like Domain"/>
    <property type="match status" value="1"/>
</dbReference>
<dbReference type="Pfam" id="PF13607">
    <property type="entry name" value="Succ_CoA_lig"/>
    <property type="match status" value="1"/>
</dbReference>
<name>T1AGP0_9ZZZZ</name>
<dbReference type="InterPro" id="IPR032875">
    <property type="entry name" value="Succ_CoA_lig_flav_dom"/>
</dbReference>
<feature type="domain" description="CoA-binding" evidence="1">
    <location>
        <begin position="9"/>
        <end position="104"/>
    </location>
</feature>
<sequence length="455" mass="47563">MDGKMIERLLRPRSVAIVGASQSPGALGATVLANLQRLGFRGDIHLINPNRAQIGDRPCLRSIEQLPLGVDAAVLAIPRAAVLEALAGLARRQIGSVVIFSAGFAEDGESGRAEQREIARIAAEHGLLVEGPNCLGLVNHVDGVALTFVETHRAPLEGRPGIGIVSQSGAMACVLGSVLANRGLDVSYVISTGNEAASSSEDFIEFLLGDPQTPVIGLIVEQFRQPRRLLSLARRARQAGKRLVLLHPGRSSAARASAATHTGALAGDHALMRAKVEAEGIIGVETLEELGDVLQITLSARGPSGPGAAVVTESGAFKALALDLGEQLSLTLPLLDEQNAPALRAALPPFVPVSNPLDLTAQALVDPDIYRRTLSALAADTRIGAIVLGIIQTDAATCERKFPAILAALRELKSAALIVFAGIDEGAPVPDPYRQALASLAIPYFPTAERAIRAV</sequence>
<comment type="caution">
    <text evidence="2">The sequence shown here is derived from an EMBL/GenBank/DDBJ whole genome shotgun (WGS) entry which is preliminary data.</text>
</comment>
<reference evidence="2" key="2">
    <citation type="journal article" date="2014" name="ISME J.">
        <title>Microbial stratification in low pH oxic and suboxic macroscopic growths along an acid mine drainage.</title>
        <authorList>
            <person name="Mendez-Garcia C."/>
            <person name="Mesa V."/>
            <person name="Sprenger R.R."/>
            <person name="Richter M."/>
            <person name="Diez M.S."/>
            <person name="Solano J."/>
            <person name="Bargiela R."/>
            <person name="Golyshina O.V."/>
            <person name="Manteca A."/>
            <person name="Ramos J.L."/>
            <person name="Gallego J.R."/>
            <person name="Llorente I."/>
            <person name="Martins Dos Santos V.A."/>
            <person name="Jensen O.N."/>
            <person name="Pelaez A.I."/>
            <person name="Sanchez J."/>
            <person name="Ferrer M."/>
        </authorList>
    </citation>
    <scope>NUCLEOTIDE SEQUENCE</scope>
</reference>
<evidence type="ECO:0000259" key="1">
    <source>
        <dbReference type="SMART" id="SM00881"/>
    </source>
</evidence>
<dbReference type="InterPro" id="IPR003781">
    <property type="entry name" value="CoA-bd"/>
</dbReference>
<dbReference type="AlphaFoldDB" id="T1AGP0"/>
<dbReference type="InterPro" id="IPR036291">
    <property type="entry name" value="NAD(P)-bd_dom_sf"/>
</dbReference>
<organism evidence="2">
    <name type="scientific">mine drainage metagenome</name>
    <dbReference type="NCBI Taxonomy" id="410659"/>
    <lineage>
        <taxon>unclassified sequences</taxon>
        <taxon>metagenomes</taxon>
        <taxon>ecological metagenomes</taxon>
    </lineage>
</organism>
<dbReference type="Pfam" id="PF13380">
    <property type="entry name" value="CoA_binding_2"/>
    <property type="match status" value="1"/>
</dbReference>
<reference evidence="2" key="1">
    <citation type="submission" date="2013-08" db="EMBL/GenBank/DDBJ databases">
        <authorList>
            <person name="Mendez C."/>
            <person name="Richter M."/>
            <person name="Ferrer M."/>
            <person name="Sanchez J."/>
        </authorList>
    </citation>
    <scope>NUCLEOTIDE SEQUENCE</scope>
</reference>
<dbReference type="Gene3D" id="3.40.50.261">
    <property type="entry name" value="Succinyl-CoA synthetase domains"/>
    <property type="match status" value="2"/>
</dbReference>
<evidence type="ECO:0000313" key="2">
    <source>
        <dbReference type="EMBL" id="EQD40184.1"/>
    </source>
</evidence>
<dbReference type="SMART" id="SM00881">
    <property type="entry name" value="CoA_binding"/>
    <property type="match status" value="1"/>
</dbReference>
<dbReference type="PANTHER" id="PTHR42793">
    <property type="entry name" value="COA BINDING DOMAIN CONTAINING PROTEIN"/>
    <property type="match status" value="1"/>
</dbReference>
<feature type="non-terminal residue" evidence="2">
    <location>
        <position position="455"/>
    </location>
</feature>
<dbReference type="EMBL" id="AUZX01012165">
    <property type="protein sequence ID" value="EQD40184.1"/>
    <property type="molecule type" value="Genomic_DNA"/>
</dbReference>
<dbReference type="SUPFAM" id="SSF52210">
    <property type="entry name" value="Succinyl-CoA synthetase domains"/>
    <property type="match status" value="2"/>
</dbReference>
<dbReference type="InterPro" id="IPR016102">
    <property type="entry name" value="Succinyl-CoA_synth-like"/>
</dbReference>
<dbReference type="SUPFAM" id="SSF51735">
    <property type="entry name" value="NAD(P)-binding Rossmann-fold domains"/>
    <property type="match status" value="1"/>
</dbReference>
<gene>
    <name evidence="2" type="ORF">B1A_16547</name>
</gene>
<dbReference type="PANTHER" id="PTHR42793:SF1">
    <property type="entry name" value="PEPTIDYL-LYSINE N-ACETYLTRANSFERASE PATZ"/>
    <property type="match status" value="1"/>
</dbReference>